<dbReference type="PANTHER" id="PTHR10658">
    <property type="entry name" value="PHOSPHATIDYLINOSITOL TRANSFER PROTEIN"/>
    <property type="match status" value="1"/>
</dbReference>
<dbReference type="InterPro" id="IPR055261">
    <property type="entry name" value="PI_transfer_N"/>
</dbReference>
<sequence length="73" mass="8851">MFPLCSEPSFVKTFINEIERRLFTIFHRELFCWTDEWYGMTMEDIRELENATKDELDEQRRSSQLRGLALKDS</sequence>
<name>A0A0R3U0C1_RODNA</name>
<protein>
    <recommendedName>
        <fullName evidence="1">Phosphatidylinositol transfer protein N-terminal domain-containing protein</fullName>
    </recommendedName>
</protein>
<dbReference type="Pfam" id="PF02121">
    <property type="entry name" value="IP_trans"/>
    <property type="match status" value="1"/>
</dbReference>
<dbReference type="OrthoDB" id="18453at2759"/>
<dbReference type="PANTHER" id="PTHR10658:SF11">
    <property type="entry name" value="VIBRATOR, ISOFORM B"/>
    <property type="match status" value="1"/>
</dbReference>
<keyword evidence="3" id="KW-1185">Reference proteome</keyword>
<accession>A0A0R3U0C1</accession>
<dbReference type="GO" id="GO:0031210">
    <property type="term" value="F:phosphatidylcholine binding"/>
    <property type="evidence" value="ECO:0007669"/>
    <property type="project" value="TreeGrafter"/>
</dbReference>
<proteinExistence type="predicted"/>
<dbReference type="InterPro" id="IPR023393">
    <property type="entry name" value="START-like_dom_sf"/>
</dbReference>
<evidence type="ECO:0000259" key="1">
    <source>
        <dbReference type="Pfam" id="PF02121"/>
    </source>
</evidence>
<dbReference type="GO" id="GO:0008525">
    <property type="term" value="F:phosphatidylcholine transporter activity"/>
    <property type="evidence" value="ECO:0007669"/>
    <property type="project" value="TreeGrafter"/>
</dbReference>
<dbReference type="Gene3D" id="3.30.530.20">
    <property type="match status" value="1"/>
</dbReference>
<dbReference type="STRING" id="102285.A0A0R3U0C1"/>
<reference evidence="2 3" key="2">
    <citation type="submission" date="2018-11" db="EMBL/GenBank/DDBJ databases">
        <authorList>
            <consortium name="Pathogen Informatics"/>
        </authorList>
    </citation>
    <scope>NUCLEOTIDE SEQUENCE [LARGE SCALE GENOMIC DNA]</scope>
</reference>
<dbReference type="Proteomes" id="UP000278807">
    <property type="component" value="Unassembled WGS sequence"/>
</dbReference>
<dbReference type="GO" id="GO:0005737">
    <property type="term" value="C:cytoplasm"/>
    <property type="evidence" value="ECO:0007669"/>
    <property type="project" value="TreeGrafter"/>
</dbReference>
<dbReference type="GO" id="GO:0008526">
    <property type="term" value="F:phosphatidylinositol transfer activity"/>
    <property type="evidence" value="ECO:0007669"/>
    <property type="project" value="TreeGrafter"/>
</dbReference>
<dbReference type="GO" id="GO:0035091">
    <property type="term" value="F:phosphatidylinositol binding"/>
    <property type="evidence" value="ECO:0007669"/>
    <property type="project" value="TreeGrafter"/>
</dbReference>
<dbReference type="EMBL" id="UZAE01015591">
    <property type="protein sequence ID" value="VDO16242.1"/>
    <property type="molecule type" value="Genomic_DNA"/>
</dbReference>
<feature type="domain" description="Phosphatidylinositol transfer protein N-terminal" evidence="1">
    <location>
        <begin position="10"/>
        <end position="53"/>
    </location>
</feature>
<dbReference type="SUPFAM" id="SSF55961">
    <property type="entry name" value="Bet v1-like"/>
    <property type="match status" value="1"/>
</dbReference>
<dbReference type="AlphaFoldDB" id="A0A0R3U0C1"/>
<reference evidence="4" key="1">
    <citation type="submission" date="2017-02" db="UniProtKB">
        <authorList>
            <consortium name="WormBaseParasite"/>
        </authorList>
    </citation>
    <scope>IDENTIFICATION</scope>
</reference>
<evidence type="ECO:0000313" key="3">
    <source>
        <dbReference type="Proteomes" id="UP000278807"/>
    </source>
</evidence>
<dbReference type="WBParaSite" id="HNAJ_0001357001-mRNA-1">
    <property type="protein sequence ID" value="HNAJ_0001357001-mRNA-1"/>
    <property type="gene ID" value="HNAJ_0001357001"/>
</dbReference>
<evidence type="ECO:0000313" key="4">
    <source>
        <dbReference type="WBParaSite" id="HNAJ_0001357001-mRNA-1"/>
    </source>
</evidence>
<evidence type="ECO:0000313" key="2">
    <source>
        <dbReference type="EMBL" id="VDO16242.1"/>
    </source>
</evidence>
<gene>
    <name evidence="2" type="ORF">HNAJ_LOCUS13544</name>
</gene>
<dbReference type="InterPro" id="IPR001666">
    <property type="entry name" value="PI_transfer"/>
</dbReference>
<organism evidence="4">
    <name type="scientific">Rodentolepis nana</name>
    <name type="common">Dwarf tapeworm</name>
    <name type="synonym">Hymenolepis nana</name>
    <dbReference type="NCBI Taxonomy" id="102285"/>
    <lineage>
        <taxon>Eukaryota</taxon>
        <taxon>Metazoa</taxon>
        <taxon>Spiralia</taxon>
        <taxon>Lophotrochozoa</taxon>
        <taxon>Platyhelminthes</taxon>
        <taxon>Cestoda</taxon>
        <taxon>Eucestoda</taxon>
        <taxon>Cyclophyllidea</taxon>
        <taxon>Hymenolepididae</taxon>
        <taxon>Rodentolepis</taxon>
    </lineage>
</organism>